<dbReference type="Proteomes" id="UP000827372">
    <property type="component" value="Segment"/>
</dbReference>
<gene>
    <name evidence="2" type="primary">gp_16331</name>
</gene>
<proteinExistence type="predicted"/>
<evidence type="ECO:0000256" key="1">
    <source>
        <dbReference type="SAM" id="MobiDB-lite"/>
    </source>
</evidence>
<evidence type="ECO:0000313" key="3">
    <source>
        <dbReference type="Proteomes" id="UP000827372"/>
    </source>
</evidence>
<feature type="region of interest" description="Disordered" evidence="1">
    <location>
        <begin position="1"/>
        <end position="37"/>
    </location>
</feature>
<accession>A0AAE7V482</accession>
<protein>
    <submittedName>
        <fullName evidence="2">Uncharacterized protein</fullName>
    </submittedName>
</protein>
<organism evidence="2 3">
    <name type="scientific">uncultured phage cr91_1</name>
    <dbReference type="NCBI Taxonomy" id="2986403"/>
    <lineage>
        <taxon>Viruses</taxon>
        <taxon>Duplodnaviria</taxon>
        <taxon>Heunggongvirae</taxon>
        <taxon>Uroviricota</taxon>
        <taxon>Caudoviricetes</taxon>
        <taxon>Crassvirales</taxon>
        <taxon>Intestiviridae</taxon>
        <taxon>Crudevirinae</taxon>
        <taxon>Drivevirus</taxon>
        <taxon>Drivevirus gastrointestinalis</taxon>
    </lineage>
</organism>
<sequence>MTIRPGDYAELNTGDSTDSVDSVDSDDTAPRRGWTSI</sequence>
<keyword evidence="3" id="KW-1185">Reference proteome</keyword>
<name>A0AAE7V482_9CAUD</name>
<evidence type="ECO:0000313" key="2">
    <source>
        <dbReference type="EMBL" id="QWM89561.1"/>
    </source>
</evidence>
<dbReference type="GeneID" id="75691576"/>
<reference evidence="2 3" key="1">
    <citation type="submission" date="2021-04" db="EMBL/GenBank/DDBJ databases">
        <authorList>
            <person name="Shkoporov A.N."/>
            <person name="Stockdale S.R."/>
            <person name="Guerin E."/>
            <person name="Ross R.P."/>
            <person name="Hill C."/>
        </authorList>
    </citation>
    <scope>NUCLEOTIDE SEQUENCE [LARGE SCALE GENOMIC DNA]</scope>
    <source>
        <strain evidence="3">cr91_1</strain>
    </source>
</reference>
<dbReference type="EMBL" id="MZ130480">
    <property type="protein sequence ID" value="QWM89561.1"/>
    <property type="molecule type" value="Genomic_DNA"/>
</dbReference>
<dbReference type="KEGG" id="vg:75691576"/>
<dbReference type="RefSeq" id="YP_010359133.1">
    <property type="nucleotide sequence ID" value="NC_062770.1"/>
</dbReference>